<protein>
    <submittedName>
        <fullName evidence="6">Uncharacterized protein</fullName>
    </submittedName>
</protein>
<evidence type="ECO:0000313" key="6">
    <source>
        <dbReference type="EMBL" id="KAG0592744.1"/>
    </source>
</evidence>
<dbReference type="GO" id="GO:0008173">
    <property type="term" value="F:RNA methyltransferase activity"/>
    <property type="evidence" value="ECO:0007669"/>
    <property type="project" value="InterPro"/>
</dbReference>
<reference evidence="6" key="1">
    <citation type="submission" date="2020-06" db="EMBL/GenBank/DDBJ databases">
        <title>WGS assembly of Ceratodon purpureus strain R40.</title>
        <authorList>
            <person name="Carey S.B."/>
            <person name="Jenkins J."/>
            <person name="Shu S."/>
            <person name="Lovell J.T."/>
            <person name="Sreedasyam A."/>
            <person name="Maumus F."/>
            <person name="Tiley G.P."/>
            <person name="Fernandez-Pozo N."/>
            <person name="Barry K."/>
            <person name="Chen C."/>
            <person name="Wang M."/>
            <person name="Lipzen A."/>
            <person name="Daum C."/>
            <person name="Saski C.A."/>
            <person name="Payton A.C."/>
            <person name="Mcbreen J.C."/>
            <person name="Conrad R.E."/>
            <person name="Kollar L.M."/>
            <person name="Olsson S."/>
            <person name="Huttunen S."/>
            <person name="Landis J.B."/>
            <person name="Wickett N.J."/>
            <person name="Johnson M.G."/>
            <person name="Rensing S.A."/>
            <person name="Grimwood J."/>
            <person name="Schmutz J."/>
            <person name="Mcdaniel S.F."/>
        </authorList>
    </citation>
    <scope>NUCLEOTIDE SEQUENCE</scope>
    <source>
        <strain evidence="6">R40</strain>
    </source>
</reference>
<dbReference type="InterPro" id="IPR029063">
    <property type="entry name" value="SAM-dependent_MTases_sf"/>
</dbReference>
<dbReference type="InterPro" id="IPR053304">
    <property type="entry name" value="RNA_M5U_MTase"/>
</dbReference>
<feature type="binding site" evidence="4">
    <location>
        <position position="461"/>
    </location>
    <ligand>
        <name>S-adenosyl-L-methionine</name>
        <dbReference type="ChEBI" id="CHEBI:59789"/>
    </ligand>
</feature>
<feature type="binding site" evidence="4">
    <location>
        <position position="532"/>
    </location>
    <ligand>
        <name>S-adenosyl-L-methionine</name>
        <dbReference type="ChEBI" id="CHEBI:59789"/>
    </ligand>
</feature>
<feature type="binding site" evidence="4">
    <location>
        <position position="484"/>
    </location>
    <ligand>
        <name>S-adenosyl-L-methionine</name>
        <dbReference type="ChEBI" id="CHEBI:59789"/>
    </ligand>
</feature>
<accession>A0A8T0JA12</accession>
<dbReference type="SUPFAM" id="SSF53335">
    <property type="entry name" value="S-adenosyl-L-methionine-dependent methyltransferases"/>
    <property type="match status" value="1"/>
</dbReference>
<dbReference type="GO" id="GO:0032259">
    <property type="term" value="P:methylation"/>
    <property type="evidence" value="ECO:0007669"/>
    <property type="project" value="UniProtKB-KW"/>
</dbReference>
<dbReference type="EMBL" id="CM026421">
    <property type="protein sequence ID" value="KAG0592744.1"/>
    <property type="molecule type" value="Genomic_DNA"/>
</dbReference>
<dbReference type="CDD" id="cd02440">
    <property type="entry name" value="AdoMet_MTases"/>
    <property type="match status" value="1"/>
</dbReference>
<gene>
    <name evidence="6" type="ORF">KC19_1G277600</name>
</gene>
<dbReference type="PROSITE" id="PS51687">
    <property type="entry name" value="SAM_MT_RNA_M5U"/>
    <property type="match status" value="1"/>
</dbReference>
<dbReference type="Gene3D" id="2.40.50.1070">
    <property type="match status" value="1"/>
</dbReference>
<dbReference type="Proteomes" id="UP000822688">
    <property type="component" value="Chromosome 1"/>
</dbReference>
<keyword evidence="7" id="KW-1185">Reference proteome</keyword>
<evidence type="ECO:0000256" key="5">
    <source>
        <dbReference type="SAM" id="MobiDB-lite"/>
    </source>
</evidence>
<dbReference type="Gene3D" id="3.40.50.150">
    <property type="entry name" value="Vaccinia Virus protein VP39"/>
    <property type="match status" value="1"/>
</dbReference>
<feature type="active site" description="Nucleophile" evidence="4">
    <location>
        <position position="606"/>
    </location>
</feature>
<dbReference type="GO" id="GO:0006396">
    <property type="term" value="P:RNA processing"/>
    <property type="evidence" value="ECO:0007669"/>
    <property type="project" value="InterPro"/>
</dbReference>
<name>A0A8T0JA12_CERPU</name>
<evidence type="ECO:0000256" key="2">
    <source>
        <dbReference type="ARBA" id="ARBA00022679"/>
    </source>
</evidence>
<proteinExistence type="inferred from homology"/>
<dbReference type="PANTHER" id="PTHR47548:SF1">
    <property type="entry name" value="S-ADENOSYL-L-METHIONINE-DEPENDENT METHYLTRANSFERASES SUPERFAMILY PROTEIN"/>
    <property type="match status" value="1"/>
</dbReference>
<evidence type="ECO:0000256" key="3">
    <source>
        <dbReference type="ARBA" id="ARBA00022691"/>
    </source>
</evidence>
<feature type="region of interest" description="Disordered" evidence="5">
    <location>
        <begin position="67"/>
        <end position="113"/>
    </location>
</feature>
<dbReference type="AlphaFoldDB" id="A0A8T0JA12"/>
<evidence type="ECO:0000313" key="7">
    <source>
        <dbReference type="Proteomes" id="UP000822688"/>
    </source>
</evidence>
<keyword evidence="2 4" id="KW-0808">Transferase</keyword>
<organism evidence="6 7">
    <name type="scientific">Ceratodon purpureus</name>
    <name type="common">Fire moss</name>
    <name type="synonym">Dicranum purpureum</name>
    <dbReference type="NCBI Taxonomy" id="3225"/>
    <lineage>
        <taxon>Eukaryota</taxon>
        <taxon>Viridiplantae</taxon>
        <taxon>Streptophyta</taxon>
        <taxon>Embryophyta</taxon>
        <taxon>Bryophyta</taxon>
        <taxon>Bryophytina</taxon>
        <taxon>Bryopsida</taxon>
        <taxon>Dicranidae</taxon>
        <taxon>Pseudoditrichales</taxon>
        <taxon>Ditrichaceae</taxon>
        <taxon>Ceratodon</taxon>
    </lineage>
</organism>
<sequence>MASSLCPRAVLGSLNSTVSTSVSNFGSSNSQTVGHGLHFKTQVGVHELQGQSAGKVCLRCTALHMEDGSSVSKNPRRHPPSRDFKETKPKLHRGWYPGQRTQGPSGGSTSTVKESVVSELPFLQQLIAGEETTTKTKYYRRPESNQRSPSQQREFLFDDEDDDEFVSDGEEESDDDEDENEGFDKAEDNQILAGSRDNFLTNPDTDLNCKHFSRCSGCVIDVGLDQPPIMNEAKAFFAGRGVPSFALAPGPLVEWRCRAKLAVRGTSEDPQIGLFEEGTHSIVDIPFCRTHHPSINDAVKLVKQAIRDLGVQPYNEDRHTGELRYVQMVVTTFNTSVPSKSRYSTGKVQISLVWNARDEDSVQDDKLRRMAEMLWRRGNPRTVTPILHSVWANFQTSRSNVIFGGRWRHLVGEPDLWERIGGVDIAFTPASFGQANTQAFEALLRRMQKVVKIGSKVVELYAGVGAIGLSLAAVRKCRVVKCVEVNKEAKAVFERSLTRLPASVNSEISWHCADVSVSPIKWLEGSDVVVVDPPRKGLDLPVLEALRLAALRGLGKKKAPSSKVTDKVEKRPWIVRAKQDGVRKEGLSEWEDDDGVWPGTLIYVSCGWQAFKLDHDALVQGNAWHLDTAHAYNFFPGTNSIEVLAVFRRGKKLPKKPAKKGSGMRSKSAKSLKFTKAGRRLAHLNEKLGTREY</sequence>
<dbReference type="PANTHER" id="PTHR47548">
    <property type="entry name" value="BNAA06G32370D PROTEIN"/>
    <property type="match status" value="1"/>
</dbReference>
<comment type="caution">
    <text evidence="6">The sequence shown here is derived from an EMBL/GenBank/DDBJ whole genome shotgun (WGS) entry which is preliminary data.</text>
</comment>
<feature type="compositionally biased region" description="Acidic residues" evidence="5">
    <location>
        <begin position="157"/>
        <end position="181"/>
    </location>
</feature>
<keyword evidence="1 4" id="KW-0489">Methyltransferase</keyword>
<dbReference type="OrthoDB" id="10250660at2759"/>
<evidence type="ECO:0000256" key="4">
    <source>
        <dbReference type="PROSITE-ProRule" id="PRU01024"/>
    </source>
</evidence>
<comment type="similarity">
    <text evidence="4">Belongs to the class I-like SAM-binding methyltransferase superfamily. RNA M5U methyltransferase family.</text>
</comment>
<feature type="region of interest" description="Disordered" evidence="5">
    <location>
        <begin position="133"/>
        <end position="197"/>
    </location>
</feature>
<feature type="compositionally biased region" description="Basic and acidic residues" evidence="5">
    <location>
        <begin position="80"/>
        <end position="89"/>
    </location>
</feature>
<dbReference type="InterPro" id="IPR010280">
    <property type="entry name" value="U5_MeTrfase_fam"/>
</dbReference>
<feature type="binding site" evidence="4">
    <location>
        <position position="434"/>
    </location>
    <ligand>
        <name>S-adenosyl-L-methionine</name>
        <dbReference type="ChEBI" id="CHEBI:59789"/>
    </ligand>
</feature>
<keyword evidence="3 4" id="KW-0949">S-adenosyl-L-methionine</keyword>
<evidence type="ECO:0000256" key="1">
    <source>
        <dbReference type="ARBA" id="ARBA00022603"/>
    </source>
</evidence>